<feature type="signal peptide" evidence="1">
    <location>
        <begin position="1"/>
        <end position="22"/>
    </location>
</feature>
<organism evidence="2">
    <name type="scientific">Ixodes ricinus</name>
    <name type="common">Common tick</name>
    <name type="synonym">Acarus ricinus</name>
    <dbReference type="NCBI Taxonomy" id="34613"/>
    <lineage>
        <taxon>Eukaryota</taxon>
        <taxon>Metazoa</taxon>
        <taxon>Ecdysozoa</taxon>
        <taxon>Arthropoda</taxon>
        <taxon>Chelicerata</taxon>
        <taxon>Arachnida</taxon>
        <taxon>Acari</taxon>
        <taxon>Parasitiformes</taxon>
        <taxon>Ixodida</taxon>
        <taxon>Ixodoidea</taxon>
        <taxon>Ixodidae</taxon>
        <taxon>Ixodinae</taxon>
        <taxon>Ixodes</taxon>
    </lineage>
</organism>
<feature type="chain" id="PRO_5025636174" evidence="1">
    <location>
        <begin position="23"/>
        <end position="240"/>
    </location>
</feature>
<dbReference type="AlphaFoldDB" id="A0A6B0V5E0"/>
<accession>A0A6B0V5E0</accession>
<evidence type="ECO:0000313" key="2">
    <source>
        <dbReference type="EMBL" id="MXU97014.1"/>
    </source>
</evidence>
<proteinExistence type="predicted"/>
<dbReference type="EMBL" id="GIFC01014931">
    <property type="protein sequence ID" value="MXU97014.1"/>
    <property type="molecule type" value="Transcribed_RNA"/>
</dbReference>
<sequence>MSRGSHFCLLPLLWDDLGVVLAEESVVLPGAPSRFSLHESSSSSSSSSSSLLELQPCCWPAGHACDPGLDASLALAGGEAAELCCTRWLPEGAWPSAVAVFAACEPVVCTSPRVGQSFTSDWPRVELLISDAAGCCLLVVAAAAAVTAASRLVGLTVPAKSTGSVEALPLITCAAFLFTVHGFTLGSAESPKSLARAGLAPCAAGSAAPMPFDDDVVVSALTGIGSRAGTVAFVEADGPP</sequence>
<name>A0A6B0V5E0_IXORI</name>
<keyword evidence="1" id="KW-0732">Signal</keyword>
<evidence type="ECO:0000256" key="1">
    <source>
        <dbReference type="SAM" id="SignalP"/>
    </source>
</evidence>
<protein>
    <submittedName>
        <fullName evidence="2">Putative secreted protein</fullName>
    </submittedName>
</protein>
<reference evidence="2" key="1">
    <citation type="submission" date="2019-12" db="EMBL/GenBank/DDBJ databases">
        <title>An insight into the sialome of adult female Ixodes ricinus ticks feeding for 6 days.</title>
        <authorList>
            <person name="Perner J."/>
            <person name="Ribeiro J.M.C."/>
        </authorList>
    </citation>
    <scope>NUCLEOTIDE SEQUENCE</scope>
    <source>
        <strain evidence="2">Semi-engorged</strain>
        <tissue evidence="2">Salivary glands</tissue>
    </source>
</reference>